<keyword evidence="8 11" id="KW-0949">S-adenosyl-L-methionine</keyword>
<dbReference type="GO" id="GO:0005737">
    <property type="term" value="C:cytoplasm"/>
    <property type="evidence" value="ECO:0007669"/>
    <property type="project" value="UniProtKB-SubCell"/>
</dbReference>
<organism evidence="13 14">
    <name type="scientific">Ascodesmis nigricans</name>
    <dbReference type="NCBI Taxonomy" id="341454"/>
    <lineage>
        <taxon>Eukaryota</taxon>
        <taxon>Fungi</taxon>
        <taxon>Dikarya</taxon>
        <taxon>Ascomycota</taxon>
        <taxon>Pezizomycotina</taxon>
        <taxon>Pezizomycetes</taxon>
        <taxon>Pezizales</taxon>
        <taxon>Ascodesmidaceae</taxon>
        <taxon>Ascodesmis</taxon>
    </lineage>
</organism>
<accession>A0A4S2N043</accession>
<evidence type="ECO:0000256" key="12">
    <source>
        <dbReference type="SAM" id="MobiDB-lite"/>
    </source>
</evidence>
<evidence type="ECO:0000256" key="5">
    <source>
        <dbReference type="ARBA" id="ARBA00022490"/>
    </source>
</evidence>
<evidence type="ECO:0000256" key="11">
    <source>
        <dbReference type="RuleBase" id="RU368004"/>
    </source>
</evidence>
<evidence type="ECO:0000256" key="8">
    <source>
        <dbReference type="ARBA" id="ARBA00022691"/>
    </source>
</evidence>
<dbReference type="PANTHER" id="PTHR21210:SF0">
    <property type="entry name" value="TRNA (URACIL-O(2)-)-METHYLTRANSFERASE-RELATED"/>
    <property type="match status" value="1"/>
</dbReference>
<protein>
    <recommendedName>
        <fullName evidence="4 11">tRNA (uracil-O(2)-)-methyltransferase</fullName>
        <ecNumber evidence="3 11">2.1.1.211</ecNumber>
    </recommendedName>
</protein>
<dbReference type="AlphaFoldDB" id="A0A4S2N043"/>
<evidence type="ECO:0000256" key="6">
    <source>
        <dbReference type="ARBA" id="ARBA00022603"/>
    </source>
</evidence>
<dbReference type="GO" id="GO:0030488">
    <property type="term" value="P:tRNA methylation"/>
    <property type="evidence" value="ECO:0007669"/>
    <property type="project" value="UniProtKB-UniRule"/>
</dbReference>
<evidence type="ECO:0000256" key="3">
    <source>
        <dbReference type="ARBA" id="ARBA00012795"/>
    </source>
</evidence>
<comment type="similarity">
    <text evidence="2 11">Belongs to the TRM44 family.</text>
</comment>
<dbReference type="EMBL" id="ML220115">
    <property type="protein sequence ID" value="TGZ82462.1"/>
    <property type="molecule type" value="Genomic_DNA"/>
</dbReference>
<keyword evidence="14" id="KW-1185">Reference proteome</keyword>
<dbReference type="PANTHER" id="PTHR21210">
    <property type="entry name" value="TRNA (URACIL-O(2)-)-METHYLTRANSFERASE-RELATED"/>
    <property type="match status" value="1"/>
</dbReference>
<dbReference type="FunCoup" id="A0A4S2N043">
    <property type="interactions" value="87"/>
</dbReference>
<keyword evidence="5 11" id="KW-0963">Cytoplasm</keyword>
<comment type="catalytic activity">
    <reaction evidence="10 11">
        <text>uridine(44) in tRNA(Ser) + S-adenosyl-L-methionine = 2'-O-methyluridine(44) in tRNA(Ser) + S-adenosyl-L-homocysteine + H(+)</text>
        <dbReference type="Rhea" id="RHEA:43100"/>
        <dbReference type="Rhea" id="RHEA-COMP:10339"/>
        <dbReference type="Rhea" id="RHEA-COMP:10340"/>
        <dbReference type="ChEBI" id="CHEBI:15378"/>
        <dbReference type="ChEBI" id="CHEBI:57856"/>
        <dbReference type="ChEBI" id="CHEBI:59789"/>
        <dbReference type="ChEBI" id="CHEBI:65315"/>
        <dbReference type="ChEBI" id="CHEBI:74478"/>
        <dbReference type="EC" id="2.1.1.211"/>
    </reaction>
</comment>
<evidence type="ECO:0000256" key="7">
    <source>
        <dbReference type="ARBA" id="ARBA00022679"/>
    </source>
</evidence>
<feature type="region of interest" description="Disordered" evidence="12">
    <location>
        <begin position="1"/>
        <end position="27"/>
    </location>
</feature>
<evidence type="ECO:0000256" key="10">
    <source>
        <dbReference type="ARBA" id="ARBA00047957"/>
    </source>
</evidence>
<dbReference type="Pfam" id="PF07757">
    <property type="entry name" value="AdoMet_MTase"/>
    <property type="match status" value="1"/>
</dbReference>
<dbReference type="InterPro" id="IPR011671">
    <property type="entry name" value="tRNA_uracil_MeTrfase"/>
</dbReference>
<dbReference type="Proteomes" id="UP000298138">
    <property type="component" value="Unassembled WGS sequence"/>
</dbReference>
<evidence type="ECO:0000313" key="14">
    <source>
        <dbReference type="Proteomes" id="UP000298138"/>
    </source>
</evidence>
<dbReference type="InParanoid" id="A0A4S2N043"/>
<sequence length="496" mass="54775">MPTAPTSIATTSSSTPTTPNELLPHPDSFRSITNGVSQLWLPALTLPFGGSSSSFLSAVDEMILHPEHTSTWILRAEILYSSTEPSSSPPDPEPHSASVPFFTSTRSRTRRLLPRNPANDAAAIQSILQLSASDGSFRELYLLLPHGDINNLPFYLPKVAGVGFLFTPSNAITSPAQVFTQPNQTSSHRITLLYAYKTTAPNLSLRLSRTATRLLTRAKKLGENPDYQKRVHHDVIIRRETYQDKYIVLRERHAQRLLEGWRENTDPKKHVYEDIGIATFLICLWEEMYQRPQLGFVDMGCGNGVLVDILLKEGWTGFGFDARARKSWDGFDSSTRAALKEGILVPWLLPGAPASTDWEKGLHDGQFEIGAFIIANHADELTGWAPLLAKACNGAFLAIPCCSHDLSGEKKRKMPGQSISNSTYAGLVAWTQRLAAEMWEVETEILRIPSTRNAGIVGRRVKQNGLQPSDVLAREGGAAGWVERAEKLRRSEAGGH</sequence>
<evidence type="ECO:0000256" key="2">
    <source>
        <dbReference type="ARBA" id="ARBA00009056"/>
    </source>
</evidence>
<evidence type="ECO:0000256" key="4">
    <source>
        <dbReference type="ARBA" id="ARBA00017788"/>
    </source>
</evidence>
<keyword evidence="7 11" id="KW-0808">Transferase</keyword>
<keyword evidence="9 11" id="KW-0819">tRNA processing</keyword>
<comment type="subcellular location">
    <subcellularLocation>
        <location evidence="1 11">Cytoplasm</location>
    </subcellularLocation>
</comment>
<dbReference type="OrthoDB" id="10047021at2759"/>
<dbReference type="STRING" id="341454.A0A4S2N043"/>
<evidence type="ECO:0000313" key="13">
    <source>
        <dbReference type="EMBL" id="TGZ82462.1"/>
    </source>
</evidence>
<dbReference type="EC" id="2.1.1.211" evidence="3 11"/>
<proteinExistence type="inferred from homology"/>
<name>A0A4S2N043_9PEZI</name>
<reference evidence="13 14" key="1">
    <citation type="submission" date="2019-04" db="EMBL/GenBank/DDBJ databases">
        <title>Comparative genomics and transcriptomics to analyze fruiting body development in filamentous ascomycetes.</title>
        <authorList>
            <consortium name="DOE Joint Genome Institute"/>
            <person name="Lutkenhaus R."/>
            <person name="Traeger S."/>
            <person name="Breuer J."/>
            <person name="Kuo A."/>
            <person name="Lipzen A."/>
            <person name="Pangilinan J."/>
            <person name="Dilworth D."/>
            <person name="Sandor L."/>
            <person name="Poggeler S."/>
            <person name="Barry K."/>
            <person name="Grigoriev I.V."/>
            <person name="Nowrousian M."/>
        </authorList>
    </citation>
    <scope>NUCLEOTIDE SEQUENCE [LARGE SCALE GENOMIC DNA]</scope>
    <source>
        <strain evidence="13 14">CBS 389.68</strain>
    </source>
</reference>
<evidence type="ECO:0000256" key="9">
    <source>
        <dbReference type="ARBA" id="ARBA00022694"/>
    </source>
</evidence>
<keyword evidence="6 11" id="KW-0489">Methyltransferase</keyword>
<feature type="compositionally biased region" description="Low complexity" evidence="12">
    <location>
        <begin position="1"/>
        <end position="19"/>
    </location>
</feature>
<gene>
    <name evidence="13" type="ORF">EX30DRAFT_329839</name>
</gene>
<dbReference type="GO" id="GO:0141101">
    <property type="term" value="F:tRNA(Ser) (uridine(44)-2'-O-)-methyltransferase activity"/>
    <property type="evidence" value="ECO:0007669"/>
    <property type="project" value="UniProtKB-EC"/>
</dbReference>
<comment type="function">
    <text evidence="11">Adenosyl-L-methionine (AdoMet)-dependent tRNA (uracil-O(2)-)-methyltransferase.</text>
</comment>
<evidence type="ECO:0000256" key="1">
    <source>
        <dbReference type="ARBA" id="ARBA00004496"/>
    </source>
</evidence>